<evidence type="ECO:0008006" key="4">
    <source>
        <dbReference type="Google" id="ProtNLM"/>
    </source>
</evidence>
<protein>
    <recommendedName>
        <fullName evidence="4">Cellulose biosynthesis protein BcsF</fullName>
    </recommendedName>
</protein>
<dbReference type="RefSeq" id="WP_347438932.1">
    <property type="nucleotide sequence ID" value="NZ_CP089291.1"/>
</dbReference>
<evidence type="ECO:0000313" key="3">
    <source>
        <dbReference type="Proteomes" id="UP000830167"/>
    </source>
</evidence>
<feature type="transmembrane region" description="Helical" evidence="1">
    <location>
        <begin position="6"/>
        <end position="30"/>
    </location>
</feature>
<proteinExistence type="predicted"/>
<reference evidence="2" key="1">
    <citation type="submission" date="2021-12" db="EMBL/GenBank/DDBJ databases">
        <title>Alicyclobacillaceae gen. nov., sp. nov., isolated from chalcocite enrichment system.</title>
        <authorList>
            <person name="Jiang Z."/>
        </authorList>
    </citation>
    <scope>NUCLEOTIDE SEQUENCE</scope>
    <source>
        <strain evidence="2">MYW30-H2</strain>
    </source>
</reference>
<sequence length="52" mass="6039">MILNSTVLLYLIAIPVIFALGRLSANITFLRVKRRKRRRPGRIELMSRGRDS</sequence>
<keyword evidence="1" id="KW-1133">Transmembrane helix</keyword>
<name>A0ABY4CP24_9BACL</name>
<accession>A0ABY4CP24</accession>
<organism evidence="2 3">
    <name type="scientific">Fodinisporobacter ferrooxydans</name>
    <dbReference type="NCBI Taxonomy" id="2901836"/>
    <lineage>
        <taxon>Bacteria</taxon>
        <taxon>Bacillati</taxon>
        <taxon>Bacillota</taxon>
        <taxon>Bacilli</taxon>
        <taxon>Bacillales</taxon>
        <taxon>Alicyclobacillaceae</taxon>
        <taxon>Fodinisporobacter</taxon>
    </lineage>
</organism>
<dbReference type="Proteomes" id="UP000830167">
    <property type="component" value="Chromosome"/>
</dbReference>
<evidence type="ECO:0000313" key="2">
    <source>
        <dbReference type="EMBL" id="UOF92246.1"/>
    </source>
</evidence>
<dbReference type="EMBL" id="CP089291">
    <property type="protein sequence ID" value="UOF92246.1"/>
    <property type="molecule type" value="Genomic_DNA"/>
</dbReference>
<keyword evidence="1" id="KW-0812">Transmembrane</keyword>
<evidence type="ECO:0000256" key="1">
    <source>
        <dbReference type="SAM" id="Phobius"/>
    </source>
</evidence>
<gene>
    <name evidence="2" type="ORF">LSG31_08820</name>
</gene>
<keyword evidence="3" id="KW-1185">Reference proteome</keyword>
<keyword evidence="1" id="KW-0472">Membrane</keyword>